<dbReference type="Pfam" id="PF20568">
    <property type="entry name" value="DUF6777"/>
    <property type="match status" value="1"/>
</dbReference>
<proteinExistence type="predicted"/>
<feature type="region of interest" description="Disordered" evidence="1">
    <location>
        <begin position="269"/>
        <end position="347"/>
    </location>
</feature>
<evidence type="ECO:0000259" key="2">
    <source>
        <dbReference type="PROSITE" id="PS51178"/>
    </source>
</evidence>
<dbReference type="InterPro" id="IPR046704">
    <property type="entry name" value="DUF6777"/>
</dbReference>
<dbReference type="CDD" id="cd06577">
    <property type="entry name" value="PASTA_pknB"/>
    <property type="match status" value="1"/>
</dbReference>
<dbReference type="Gene3D" id="3.30.10.20">
    <property type="match status" value="1"/>
</dbReference>
<dbReference type="PROSITE" id="PS51257">
    <property type="entry name" value="PROKAR_LIPOPROTEIN"/>
    <property type="match status" value="1"/>
</dbReference>
<protein>
    <recommendedName>
        <fullName evidence="2">PASTA domain-containing protein</fullName>
    </recommendedName>
</protein>
<feature type="compositionally biased region" description="Basic and acidic residues" evidence="1">
    <location>
        <begin position="420"/>
        <end position="446"/>
    </location>
</feature>
<comment type="caution">
    <text evidence="3">The sequence shown here is derived from an EMBL/GenBank/DDBJ whole genome shotgun (WGS) entry which is preliminary data.</text>
</comment>
<accession>A0A4D4MKZ1</accession>
<reference evidence="3 4" key="1">
    <citation type="submission" date="2019-04" db="EMBL/GenBank/DDBJ databases">
        <title>Draft genome sequences of Streptomyces avermitilis ATCC 31267.</title>
        <authorList>
            <person name="Komaki H."/>
            <person name="Tamura T."/>
            <person name="Hosoyama A."/>
        </authorList>
    </citation>
    <scope>NUCLEOTIDE SEQUENCE [LARGE SCALE GENOMIC DNA]</scope>
    <source>
        <strain evidence="3 4">ATCC 31267</strain>
    </source>
</reference>
<gene>
    <name evidence="3" type="ORF">SAV31267_017900</name>
</gene>
<dbReference type="InterPro" id="IPR005543">
    <property type="entry name" value="PASTA_dom"/>
</dbReference>
<evidence type="ECO:0000256" key="1">
    <source>
        <dbReference type="SAM" id="MobiDB-lite"/>
    </source>
</evidence>
<dbReference type="Proteomes" id="UP000299211">
    <property type="component" value="Unassembled WGS sequence"/>
</dbReference>
<feature type="domain" description="PASTA" evidence="2">
    <location>
        <begin position="241"/>
        <end position="306"/>
    </location>
</feature>
<feature type="compositionally biased region" description="Basic and acidic residues" evidence="1">
    <location>
        <begin position="477"/>
        <end position="487"/>
    </location>
</feature>
<dbReference type="EMBL" id="BJHY01000001">
    <property type="protein sequence ID" value="GDY72305.1"/>
    <property type="molecule type" value="Genomic_DNA"/>
</dbReference>
<dbReference type="PROSITE" id="PS51178">
    <property type="entry name" value="PASTA"/>
    <property type="match status" value="1"/>
</dbReference>
<evidence type="ECO:0000313" key="3">
    <source>
        <dbReference type="EMBL" id="GDY72305.1"/>
    </source>
</evidence>
<feature type="region of interest" description="Disordered" evidence="1">
    <location>
        <begin position="221"/>
        <end position="241"/>
    </location>
</feature>
<feature type="region of interest" description="Disordered" evidence="1">
    <location>
        <begin position="417"/>
        <end position="498"/>
    </location>
</feature>
<name>A0A4D4MKZ1_STRAX</name>
<dbReference type="STRING" id="33903.AQJ43_19155"/>
<dbReference type="Pfam" id="PF03793">
    <property type="entry name" value="PASTA"/>
    <property type="match status" value="1"/>
</dbReference>
<feature type="compositionally biased region" description="Gly residues" evidence="1">
    <location>
        <begin position="310"/>
        <end position="330"/>
    </location>
</feature>
<dbReference type="AlphaFoldDB" id="A0A4D4MKZ1"/>
<feature type="compositionally biased region" description="Polar residues" evidence="1">
    <location>
        <begin position="54"/>
        <end position="66"/>
    </location>
</feature>
<evidence type="ECO:0000313" key="4">
    <source>
        <dbReference type="Proteomes" id="UP000299211"/>
    </source>
</evidence>
<feature type="region of interest" description="Disordered" evidence="1">
    <location>
        <begin position="48"/>
        <end position="75"/>
    </location>
</feature>
<organism evidence="3 4">
    <name type="scientific">Streptomyces avermitilis</name>
    <dbReference type="NCBI Taxonomy" id="33903"/>
    <lineage>
        <taxon>Bacteria</taxon>
        <taxon>Bacillati</taxon>
        <taxon>Actinomycetota</taxon>
        <taxon>Actinomycetes</taxon>
        <taxon>Kitasatosporales</taxon>
        <taxon>Streptomycetaceae</taxon>
        <taxon>Streptomyces</taxon>
    </lineage>
</organism>
<sequence>MVRRLGILLVCALVLSGCDRGPQLLTVKAVAARVPSLAPFFDEESGLGHDSTVRRQQPHSGLQAGNTPGLYGGTRKPTICDVNRLKKFLTDPRNDRKAHVWAQVLKISQDEIPAYLDRLTPVLLRHDTLVQNHDYKKGRAAPFNSLLEAGIAILVDEQGLPAVKCSCGNPLRPFAGDASRISVKFENGNKKWDGYDRASLVAVKPAPRRIEQLALVDVDNPDRGITRPAGTTGAHDSPFDTHERHKVPEVAGMGFGDASQRLADKGLAAAYGEKGPPPDDARVTGSDPAPGTELEFGEYVTLSVERGTAGKTGRGSGDGTTGETGEGRTGGTSAPRHRARRRPGERPAASVLRWRYDLVPAARFVSALVRDERWPSWRLEEFREFREFRAAAGEQRVRVQAAACREQPAACREQFAAHEPAGHQRARDVRSGDVRSGDECPGDRPAGHVGSGRLRSGRLRSRGRRSDLHHHGLAGETRCHQDHRSREWAGSSPAGTSC</sequence>